<keyword evidence="2" id="KW-0812">Transmembrane</keyword>
<dbReference type="Pfam" id="PF12877">
    <property type="entry name" value="KIAA1549"/>
    <property type="match status" value="1"/>
</dbReference>
<dbReference type="Proteomes" id="UP000694389">
    <property type="component" value="Unassembled WGS sequence"/>
</dbReference>
<feature type="compositionally biased region" description="Low complexity" evidence="1">
    <location>
        <begin position="710"/>
        <end position="739"/>
    </location>
</feature>
<evidence type="ECO:0000256" key="1">
    <source>
        <dbReference type="SAM" id="MobiDB-lite"/>
    </source>
</evidence>
<feature type="compositionally biased region" description="Pro residues" evidence="1">
    <location>
        <begin position="1187"/>
        <end position="1197"/>
    </location>
</feature>
<organism evidence="3 4">
    <name type="scientific">Dicentrarchus labrax</name>
    <name type="common">European seabass</name>
    <name type="synonym">Morone labrax</name>
    <dbReference type="NCBI Taxonomy" id="13489"/>
    <lineage>
        <taxon>Eukaryota</taxon>
        <taxon>Metazoa</taxon>
        <taxon>Chordata</taxon>
        <taxon>Craniata</taxon>
        <taxon>Vertebrata</taxon>
        <taxon>Euteleostomi</taxon>
        <taxon>Actinopterygii</taxon>
        <taxon>Neopterygii</taxon>
        <taxon>Teleostei</taxon>
        <taxon>Neoteleostei</taxon>
        <taxon>Acanthomorphata</taxon>
        <taxon>Eupercaria</taxon>
        <taxon>Moronidae</taxon>
        <taxon>Dicentrarchus</taxon>
    </lineage>
</organism>
<reference evidence="3" key="2">
    <citation type="submission" date="2025-09" db="UniProtKB">
        <authorList>
            <consortium name="Ensembl"/>
        </authorList>
    </citation>
    <scope>IDENTIFICATION</scope>
</reference>
<feature type="compositionally biased region" description="Polar residues" evidence="1">
    <location>
        <begin position="204"/>
        <end position="234"/>
    </location>
</feature>
<feature type="compositionally biased region" description="Low complexity" evidence="1">
    <location>
        <begin position="1239"/>
        <end position="1248"/>
    </location>
</feature>
<feature type="transmembrane region" description="Helical" evidence="2">
    <location>
        <begin position="814"/>
        <end position="834"/>
    </location>
</feature>
<keyword evidence="2" id="KW-1133">Transmembrane helix</keyword>
<reference evidence="3" key="1">
    <citation type="submission" date="2025-08" db="UniProtKB">
        <authorList>
            <consortium name="Ensembl"/>
        </authorList>
    </citation>
    <scope>IDENTIFICATION</scope>
</reference>
<protein>
    <submittedName>
        <fullName evidence="3">Si:ch211-1e14.1</fullName>
    </submittedName>
</protein>
<name>A0A8C4HMY2_DICLA</name>
<feature type="region of interest" description="Disordered" evidence="1">
    <location>
        <begin position="1421"/>
        <end position="1441"/>
    </location>
</feature>
<feature type="compositionally biased region" description="Polar residues" evidence="1">
    <location>
        <begin position="166"/>
        <end position="188"/>
    </location>
</feature>
<dbReference type="Ensembl" id="ENSDLAT00005047568.2">
    <property type="protein sequence ID" value="ENSDLAP00005044565.2"/>
    <property type="gene ID" value="ENSDLAG00005019711.2"/>
</dbReference>
<sequence>MAGLVSSVGLVVMLQALMHAHGQRAVFLGMTVLVMVIAADSTVADESLLDSTHHPMGFIGDVPSSTESSPSALPASHYTAFESPDSPRALPSISEPNYEVRTADIAHFQWGHVASENSKSFTASDLLAEESHPLSTPSLSPSEPVLGSSPQFEAPDKLSTDWKLAWTNSAKQSSSPSPMPTRSQLQPQSNVSITLLSPSAFTRSTTPQLGLNSEQKVTFSKQQDGASEQSLTSPPGQPFELPKLAFADSLADESYSDILDVNQLNPSSAPMEEKKPAHDINMLSNPDKILAPGYNVPFIAPHHTSPSSEPTEISPEDFYPTNTMELDWGSGDYLETMSFLNAEGEDYSLVTKLPSDSYDLEDYTESYDTSFPSRVGISPSSLHPLHVSPSTSLMTAYNTIVPLKSIYPSPISSTIHYTLEPTPTSNSDIPDASDIDWPDTFTIQPTDVLLPDMNSLEYYTTQLTKENNNDSDTGAEHRGNVTVVSISATDITPTSSFTNDTKSTEDESSSDLSGFEPNDESTLVVTTEESPQLVNASEPFLDPSIVPTHFFDPSSSTWGSQVSTTDWSTPTLTVGLDSIALTEAMPSSATPLLPDDATSSFSLTDVHWFVTESFPQSTIHTTPVLTATIAFSAVPTEPAANTTAETTEVTPQDSTFTTEQTLNITSVSSEPTSNVTLVLPDVLGDQGVTEDAVDIPATMTLIPTNSEANTDSAVPTTTTATTTSHQTAARTTTTSEASTSVNIISTTSRKTTTTATTSTSRQYLCNHDKPAYLVKIGFPSGATVGYAKSQVRDILKGEFNKSVELQVVDPPPKFVFRVVSGPVVYTAISVISALRRSGRRFLSVSPSWTTPDRKYQIHTVLQFVPSHIDVRFCNFSESIEKGLTMAFAEVRRRSKESTNFTVQIINITMAAPKYQEQRLVRQPVDITFTVRVSRGYLMGSEVSNALMTLTMVEFSYYMGFPVLQIAEPFHYPELNTSQVLRSSWVRTVLLGVLDQKVSERTFHANMERRVAMLLGEAMGLVRRVKRATTIGNNSVQVVSASRLVGVDHPLEVVYFVEGPSGQRMPAVDTANLLNSLDVQRAAIVLGYRVQGILAQPVEKVASSPSDAENTNMWIVIGVVIPLLVVIVIISILYWKLCRTDKLEFQPDAMTSIQQRQKLQAPSVKGFDFAKLHLGQQSKDDVMVIQEPVPPGPGPGPLPMSIKDGLSPSENGEIPTPMSKNSASSTKASRSGRRRERISPSDGDSVVSDRSSERESTEENRRAYATPSDSKQARKNRIGPPPMNGTNEQLSSASIFEHVDRMSRATDASRRLPNKVQLIAMQPMPVPPLHSPPINGKLSNSNQINKEIQVALRHKSEIEHHRNKIRLRAKRKGHYDFPAMDDTTSGLTDAKDQDRIYQKAQMQIDKILDPDAQMASIFMGTKKSGRGRRSPKQRMKEQLSGGMMEADKDHLITEDNDAAYRKCPGVNNVAYISDPDQGPGSPHRSPSPTDDVFLGPASSPPGHAPPPPPYMPPQPSIEEARQQMHSLLDDAFALVSPTSQGSTAGITLPGVNTNPPGSSPPGRGPRPWGPSYPALGPFPGRFTDLGMSPPPVQGLIPRQGLGSSYLPPGETAGQCEQLQPDSLYSSRGLYADEIPSSARPRPVGGTTGAQLHHLTQVGLSSRMNGYPAGVRAAPGHNGGIGWNHYHDDNFSRTEPEKDAFLDCPDYSPSSIFQTPRSGNREPSAPPVHLDTGVGYLSAPPPLDTSPPTHSSASLIKAIREELLRLSQKQAAVPSYHS</sequence>
<feature type="region of interest" description="Disordered" evidence="1">
    <location>
        <begin position="1184"/>
        <end position="1292"/>
    </location>
</feature>
<keyword evidence="2" id="KW-0472">Membrane</keyword>
<feature type="compositionally biased region" description="Basic and acidic residues" evidence="1">
    <location>
        <begin position="1249"/>
        <end position="1261"/>
    </location>
</feature>
<feature type="compositionally biased region" description="Low complexity" evidence="1">
    <location>
        <begin position="133"/>
        <end position="146"/>
    </location>
</feature>
<evidence type="ECO:0000313" key="3">
    <source>
        <dbReference type="Ensembl" id="ENSDLAP00005044565.2"/>
    </source>
</evidence>
<evidence type="ECO:0000313" key="4">
    <source>
        <dbReference type="Proteomes" id="UP000694389"/>
    </source>
</evidence>
<dbReference type="GeneTree" id="ENSGT00530000063472"/>
<feature type="compositionally biased region" description="Pro residues" evidence="1">
    <location>
        <begin position="1556"/>
        <end position="1568"/>
    </location>
</feature>
<feature type="compositionally biased region" description="Polar residues" evidence="1">
    <location>
        <begin position="1217"/>
        <end position="1228"/>
    </location>
</feature>
<dbReference type="PANTHER" id="PTHR21590">
    <property type="entry name" value="SEA DOMAIN-CONTAINING PROTEIN"/>
    <property type="match status" value="1"/>
</dbReference>
<feature type="compositionally biased region" description="Polar residues" evidence="1">
    <location>
        <begin position="1536"/>
        <end position="1553"/>
    </location>
</feature>
<dbReference type="PANTHER" id="PTHR21590:SF4">
    <property type="entry name" value="UPF0606 PROTEIN KIAA1549"/>
    <property type="match status" value="1"/>
</dbReference>
<feature type="transmembrane region" description="Helical" evidence="2">
    <location>
        <begin position="1112"/>
        <end position="1134"/>
    </location>
</feature>
<feature type="region of interest" description="Disordered" evidence="1">
    <location>
        <begin position="492"/>
        <end position="522"/>
    </location>
</feature>
<feature type="region of interest" description="Disordered" evidence="1">
    <location>
        <begin position="1536"/>
        <end position="1568"/>
    </location>
</feature>
<feature type="compositionally biased region" description="Pro residues" evidence="1">
    <location>
        <begin position="1497"/>
        <end position="1514"/>
    </location>
</feature>
<evidence type="ECO:0000256" key="2">
    <source>
        <dbReference type="SAM" id="Phobius"/>
    </source>
</evidence>
<dbReference type="InterPro" id="IPR024606">
    <property type="entry name" value="KIAA1549"/>
</dbReference>
<feature type="region of interest" description="Disordered" evidence="1">
    <location>
        <begin position="204"/>
        <end position="241"/>
    </location>
</feature>
<feature type="region of interest" description="Disordered" evidence="1">
    <location>
        <begin position="706"/>
        <end position="739"/>
    </location>
</feature>
<accession>A0A8C4HMY2</accession>
<keyword evidence="4" id="KW-1185">Reference proteome</keyword>
<feature type="compositionally biased region" description="Polar residues" evidence="1">
    <location>
        <begin position="1283"/>
        <end position="1292"/>
    </location>
</feature>
<feature type="region of interest" description="Disordered" evidence="1">
    <location>
        <begin position="1468"/>
        <end position="1515"/>
    </location>
</feature>
<proteinExistence type="predicted"/>
<feature type="compositionally biased region" description="Basic residues" evidence="1">
    <location>
        <begin position="1422"/>
        <end position="1432"/>
    </location>
</feature>
<feature type="region of interest" description="Disordered" evidence="1">
    <location>
        <begin position="128"/>
        <end position="188"/>
    </location>
</feature>